<dbReference type="OrthoDB" id="1110759at2759"/>
<comment type="caution">
    <text evidence="4">The sequence shown here is derived from an EMBL/GenBank/DDBJ whole genome shotgun (WGS) entry which is preliminary data.</text>
</comment>
<organism evidence="4 5">
    <name type="scientific">Synchytrium endobioticum</name>
    <dbReference type="NCBI Taxonomy" id="286115"/>
    <lineage>
        <taxon>Eukaryota</taxon>
        <taxon>Fungi</taxon>
        <taxon>Fungi incertae sedis</taxon>
        <taxon>Chytridiomycota</taxon>
        <taxon>Chytridiomycota incertae sedis</taxon>
        <taxon>Chytridiomycetes</taxon>
        <taxon>Synchytriales</taxon>
        <taxon>Synchytriaceae</taxon>
        <taxon>Synchytrium</taxon>
    </lineage>
</organism>
<evidence type="ECO:0000259" key="3">
    <source>
        <dbReference type="Pfam" id="PF00538"/>
    </source>
</evidence>
<dbReference type="GO" id="GO:0000786">
    <property type="term" value="C:nucleosome"/>
    <property type="evidence" value="ECO:0007669"/>
    <property type="project" value="InterPro"/>
</dbReference>
<evidence type="ECO:0000256" key="1">
    <source>
        <dbReference type="ARBA" id="ARBA00020833"/>
    </source>
</evidence>
<name>A0A507DAN8_9FUNG</name>
<proteinExistence type="predicted"/>
<feature type="domain" description="H15" evidence="3">
    <location>
        <begin position="32"/>
        <end position="68"/>
    </location>
</feature>
<feature type="region of interest" description="Disordered" evidence="2">
    <location>
        <begin position="60"/>
        <end position="89"/>
    </location>
</feature>
<dbReference type="GO" id="GO:0006334">
    <property type="term" value="P:nucleosome assembly"/>
    <property type="evidence" value="ECO:0007669"/>
    <property type="project" value="InterPro"/>
</dbReference>
<dbReference type="VEuPathDB" id="FungiDB:SeMB42_g05042"/>
<dbReference type="InterPro" id="IPR005818">
    <property type="entry name" value="Histone_H1/H5_H15"/>
</dbReference>
<evidence type="ECO:0000313" key="4">
    <source>
        <dbReference type="EMBL" id="TPX48437.1"/>
    </source>
</evidence>
<dbReference type="InterPro" id="IPR036388">
    <property type="entry name" value="WH-like_DNA-bd_sf"/>
</dbReference>
<evidence type="ECO:0000313" key="5">
    <source>
        <dbReference type="Proteomes" id="UP000320475"/>
    </source>
</evidence>
<dbReference type="Pfam" id="PF00538">
    <property type="entry name" value="Linker_histone"/>
    <property type="match status" value="1"/>
</dbReference>
<dbReference type="GO" id="GO:0003677">
    <property type="term" value="F:DNA binding"/>
    <property type="evidence" value="ECO:0007669"/>
    <property type="project" value="InterPro"/>
</dbReference>
<reference evidence="4 5" key="1">
    <citation type="journal article" date="2019" name="Sci. Rep.">
        <title>Comparative genomics of chytrid fungi reveal insights into the obligate biotrophic and pathogenic lifestyle of Synchytrium endobioticum.</title>
        <authorList>
            <person name="van de Vossenberg B.T.L.H."/>
            <person name="Warris S."/>
            <person name="Nguyen H.D.T."/>
            <person name="van Gent-Pelzer M.P.E."/>
            <person name="Joly D.L."/>
            <person name="van de Geest H.C."/>
            <person name="Bonants P.J.M."/>
            <person name="Smith D.S."/>
            <person name="Levesque C.A."/>
            <person name="van der Lee T.A.J."/>
        </authorList>
    </citation>
    <scope>NUCLEOTIDE SEQUENCE [LARGE SCALE GENOMIC DNA]</scope>
    <source>
        <strain evidence="4 5">LEV6574</strain>
    </source>
</reference>
<dbReference type="Gene3D" id="1.10.10.10">
    <property type="entry name" value="Winged helix-like DNA-binding domain superfamily/Winged helix DNA-binding domain"/>
    <property type="match status" value="1"/>
</dbReference>
<sequence length="110" mass="12067">MGITNNPILPVLLLRSMKPERAQWEKSASGEKVKNNAMTNRNINTAVRKWVDEGILAQPKGSSGPVKLVKKGASSSIAPKKREHQDYEAASTDAKKVRYFVTTVTFGIAL</sequence>
<dbReference type="EMBL" id="QEAM01000052">
    <property type="protein sequence ID" value="TPX48437.1"/>
    <property type="molecule type" value="Genomic_DNA"/>
</dbReference>
<accession>A0A507DAN8</accession>
<protein>
    <recommendedName>
        <fullName evidence="1">Histone H1</fullName>
    </recommendedName>
</protein>
<gene>
    <name evidence="4" type="ORF">SeLEV6574_g02040</name>
</gene>
<evidence type="ECO:0000256" key="2">
    <source>
        <dbReference type="SAM" id="MobiDB-lite"/>
    </source>
</evidence>
<dbReference type="Proteomes" id="UP000320475">
    <property type="component" value="Unassembled WGS sequence"/>
</dbReference>
<dbReference type="AlphaFoldDB" id="A0A507DAN8"/>